<accession>A0ABR6ZMY3</accession>
<dbReference type="InterPro" id="IPR035490">
    <property type="entry name" value="GlmS/FrlB_SIS"/>
</dbReference>
<dbReference type="CDD" id="cd05009">
    <property type="entry name" value="SIS_GlmS_GlmD_2"/>
    <property type="match status" value="1"/>
</dbReference>
<dbReference type="PROSITE" id="PS51278">
    <property type="entry name" value="GATASE_TYPE_2"/>
    <property type="match status" value="1"/>
</dbReference>
<dbReference type="Pfam" id="PF01380">
    <property type="entry name" value="SIS"/>
    <property type="match status" value="2"/>
</dbReference>
<keyword evidence="7" id="KW-0315">Glutamine amidotransferase</keyword>
<organism evidence="11 12">
    <name type="scientific">Undibacterium hunanense</name>
    <dbReference type="NCBI Taxonomy" id="2762292"/>
    <lineage>
        <taxon>Bacteria</taxon>
        <taxon>Pseudomonadati</taxon>
        <taxon>Pseudomonadota</taxon>
        <taxon>Betaproteobacteria</taxon>
        <taxon>Burkholderiales</taxon>
        <taxon>Oxalobacteraceae</taxon>
        <taxon>Undibacterium</taxon>
    </lineage>
</organism>
<dbReference type="InterPro" id="IPR029055">
    <property type="entry name" value="Ntn_hydrolases_N"/>
</dbReference>
<dbReference type="InterPro" id="IPR017932">
    <property type="entry name" value="GATase_2_dom"/>
</dbReference>
<keyword evidence="8" id="KW-0963">Cytoplasm</keyword>
<evidence type="ECO:0000256" key="5">
    <source>
        <dbReference type="ARBA" id="ARBA00022679"/>
    </source>
</evidence>
<feature type="initiator methionine" description="Removed" evidence="8">
    <location>
        <position position="1"/>
    </location>
</feature>
<dbReference type="CDD" id="cd00714">
    <property type="entry name" value="GFAT"/>
    <property type="match status" value="1"/>
</dbReference>
<dbReference type="PANTHER" id="PTHR10937">
    <property type="entry name" value="GLUCOSAMINE--FRUCTOSE-6-PHOSPHATE AMINOTRANSFERASE, ISOMERIZING"/>
    <property type="match status" value="1"/>
</dbReference>
<evidence type="ECO:0000256" key="8">
    <source>
        <dbReference type="HAMAP-Rule" id="MF_00164"/>
    </source>
</evidence>
<proteinExistence type="inferred from homology"/>
<dbReference type="EC" id="2.6.1.16" evidence="2 8"/>
<dbReference type="Proteomes" id="UP000650424">
    <property type="component" value="Unassembled WGS sequence"/>
</dbReference>
<dbReference type="HAMAP" id="MF_00164">
    <property type="entry name" value="GlmS"/>
    <property type="match status" value="1"/>
</dbReference>
<evidence type="ECO:0000256" key="4">
    <source>
        <dbReference type="ARBA" id="ARBA00022576"/>
    </source>
</evidence>
<keyword evidence="12" id="KW-1185">Reference proteome</keyword>
<evidence type="ECO:0000256" key="6">
    <source>
        <dbReference type="ARBA" id="ARBA00022737"/>
    </source>
</evidence>
<dbReference type="PANTHER" id="PTHR10937:SF0">
    <property type="entry name" value="GLUTAMINE--FRUCTOSE-6-PHOSPHATE TRANSAMINASE (ISOMERIZING)"/>
    <property type="match status" value="1"/>
</dbReference>
<comment type="function">
    <text evidence="8">Catalyzes the first step in hexosamine metabolism, converting fructose-6P into glucosamine-6P using glutamine as a nitrogen source.</text>
</comment>
<keyword evidence="6" id="KW-0677">Repeat</keyword>
<feature type="domain" description="Glutamine amidotransferase type-2" evidence="9">
    <location>
        <begin position="2"/>
        <end position="216"/>
    </location>
</feature>
<feature type="active site" description="Nucleophile; for GATase activity" evidence="8">
    <location>
        <position position="2"/>
    </location>
</feature>
<keyword evidence="5 8" id="KW-0808">Transferase</keyword>
<evidence type="ECO:0000259" key="10">
    <source>
        <dbReference type="PROSITE" id="PS51464"/>
    </source>
</evidence>
<dbReference type="InterPro" id="IPR046348">
    <property type="entry name" value="SIS_dom_sf"/>
</dbReference>
<dbReference type="SUPFAM" id="SSF53697">
    <property type="entry name" value="SIS domain"/>
    <property type="match status" value="1"/>
</dbReference>
<keyword evidence="4 8" id="KW-0032">Aminotransferase</keyword>
<feature type="domain" description="SIS" evidence="10">
    <location>
        <begin position="281"/>
        <end position="421"/>
    </location>
</feature>
<comment type="subunit">
    <text evidence="8">Homodimer.</text>
</comment>
<evidence type="ECO:0000259" key="9">
    <source>
        <dbReference type="PROSITE" id="PS51278"/>
    </source>
</evidence>
<dbReference type="Gene3D" id="3.60.20.10">
    <property type="entry name" value="Glutamine Phosphoribosylpyrophosphate, subunit 1, domain 1"/>
    <property type="match status" value="1"/>
</dbReference>
<dbReference type="NCBIfam" id="TIGR01135">
    <property type="entry name" value="glmS"/>
    <property type="match status" value="1"/>
</dbReference>
<dbReference type="InterPro" id="IPR001347">
    <property type="entry name" value="SIS_dom"/>
</dbReference>
<dbReference type="Gene3D" id="3.40.50.10490">
    <property type="entry name" value="Glucose-6-phosphate isomerase like protein, domain 1"/>
    <property type="match status" value="2"/>
</dbReference>
<dbReference type="EMBL" id="JACOGF010000002">
    <property type="protein sequence ID" value="MBC3916928.1"/>
    <property type="molecule type" value="Genomic_DNA"/>
</dbReference>
<evidence type="ECO:0000313" key="11">
    <source>
        <dbReference type="EMBL" id="MBC3916928.1"/>
    </source>
</evidence>
<gene>
    <name evidence="8 11" type="primary">glmS</name>
    <name evidence="11" type="ORF">H8L32_05515</name>
</gene>
<reference evidence="11 12" key="1">
    <citation type="submission" date="2020-08" db="EMBL/GenBank/DDBJ databases">
        <title>Novel species isolated from subtropical streams in China.</title>
        <authorList>
            <person name="Lu H."/>
        </authorList>
    </citation>
    <scope>NUCLEOTIDE SEQUENCE [LARGE SCALE GENOMIC DNA]</scope>
    <source>
        <strain evidence="11 12">CY18W</strain>
    </source>
</reference>
<comment type="subcellular location">
    <subcellularLocation>
        <location evidence="8">Cytoplasm</location>
    </subcellularLocation>
</comment>
<evidence type="ECO:0000256" key="1">
    <source>
        <dbReference type="ARBA" id="ARBA00001031"/>
    </source>
</evidence>
<evidence type="ECO:0000256" key="3">
    <source>
        <dbReference type="ARBA" id="ARBA00016090"/>
    </source>
</evidence>
<sequence length="605" mass="65841">MCGIVGAVAQRNITPVLLEGLKRLEYRGYDSCGVALHVDGHLQRSRSTSRVADLQAQIDQSGLAGFTGIAHTRWATHGAPSSSNAHPHFSRDRIALVHNGIIENHEELRAELTQAGYVFESQTDTEVIAHLIDHLYSGDLFDTVQIAIKRLTGAFAIAVFCRDEPHRVVGARQGSPLIVGVGQGENFLASDAMALAGTTDQIIYLEEGDVVDLQLQKVWIVDSEGKSVQREVKTVHAHSGAAELGPYRHYMQKEIFEQPRAIADTLEGVISIMPELFGDGAYKVFKQIDSVLILACGTSYYAGLTAKYWIEAIAKIPVNVEIASEYRYRESVPNPNSLVVTISQSGETADTLAALKHARSLGMLHTLTVCNVATSAMVRECALSYITHAGVEVGVASTKAFTTQLAALFLLALSLAQSKGRLSETDEAEHIRALRHLPVAISAVLALEPQIISWAEEFARKENALFLGRGLHYPIALEGALKLKEISYIHAEAYPAGELKHGPLALVTKEMPVVTVAPNDTLIEKLKSNMQEVRARGGELYVFADADSRITSSEGVHVIRLPEHYGQLSPILHVVPLQLLAYHTALARGTDVDKPRNLAKSVTVE</sequence>
<dbReference type="RefSeq" id="WP_186946154.1">
    <property type="nucleotide sequence ID" value="NZ_JACOGF010000002.1"/>
</dbReference>
<dbReference type="InterPro" id="IPR035466">
    <property type="entry name" value="GlmS/AgaS_SIS"/>
</dbReference>
<dbReference type="GO" id="GO:0004360">
    <property type="term" value="F:glutamine-fructose-6-phosphate transaminase (isomerizing) activity"/>
    <property type="evidence" value="ECO:0007669"/>
    <property type="project" value="UniProtKB-EC"/>
</dbReference>
<feature type="domain" description="SIS" evidence="10">
    <location>
        <begin position="454"/>
        <end position="595"/>
    </location>
</feature>
<dbReference type="CDD" id="cd05008">
    <property type="entry name" value="SIS_GlmS_GlmD_1"/>
    <property type="match status" value="1"/>
</dbReference>
<evidence type="ECO:0000313" key="12">
    <source>
        <dbReference type="Proteomes" id="UP000650424"/>
    </source>
</evidence>
<name>A0ABR6ZMY3_9BURK</name>
<dbReference type="InterPro" id="IPR005855">
    <property type="entry name" value="GFAT"/>
</dbReference>
<dbReference type="NCBIfam" id="NF001484">
    <property type="entry name" value="PRK00331.1"/>
    <property type="match status" value="1"/>
</dbReference>
<dbReference type="InterPro" id="IPR047084">
    <property type="entry name" value="GFAT_N"/>
</dbReference>
<feature type="active site" description="For Fru-6P isomerization activity" evidence="8">
    <location>
        <position position="600"/>
    </location>
</feature>
<dbReference type="SUPFAM" id="SSF56235">
    <property type="entry name" value="N-terminal nucleophile aminohydrolases (Ntn hydrolases)"/>
    <property type="match status" value="1"/>
</dbReference>
<protein>
    <recommendedName>
        <fullName evidence="3 8">Glutamine--fructose-6-phosphate aminotransferase [isomerizing]</fullName>
        <ecNumber evidence="2 8">2.6.1.16</ecNumber>
    </recommendedName>
    <alternativeName>
        <fullName evidence="8">D-fructose-6-phosphate amidotransferase</fullName>
    </alternativeName>
    <alternativeName>
        <fullName evidence="8">GFAT</fullName>
    </alternativeName>
    <alternativeName>
        <fullName evidence="8">Glucosamine-6-phosphate synthase</fullName>
    </alternativeName>
    <alternativeName>
        <fullName evidence="8">Hexosephosphate aminotransferase</fullName>
    </alternativeName>
    <alternativeName>
        <fullName evidence="8">L-glutamine--D-fructose-6-phosphate amidotransferase</fullName>
    </alternativeName>
</protein>
<dbReference type="Pfam" id="PF13522">
    <property type="entry name" value="GATase_6"/>
    <property type="match status" value="1"/>
</dbReference>
<dbReference type="PROSITE" id="PS51464">
    <property type="entry name" value="SIS"/>
    <property type="match status" value="2"/>
</dbReference>
<evidence type="ECO:0000256" key="7">
    <source>
        <dbReference type="ARBA" id="ARBA00022962"/>
    </source>
</evidence>
<evidence type="ECO:0000256" key="2">
    <source>
        <dbReference type="ARBA" id="ARBA00012916"/>
    </source>
</evidence>
<comment type="caution">
    <text evidence="11">The sequence shown here is derived from an EMBL/GenBank/DDBJ whole genome shotgun (WGS) entry which is preliminary data.</text>
</comment>
<comment type="catalytic activity">
    <reaction evidence="1 8">
        <text>D-fructose 6-phosphate + L-glutamine = D-glucosamine 6-phosphate + L-glutamate</text>
        <dbReference type="Rhea" id="RHEA:13237"/>
        <dbReference type="ChEBI" id="CHEBI:29985"/>
        <dbReference type="ChEBI" id="CHEBI:58359"/>
        <dbReference type="ChEBI" id="CHEBI:58725"/>
        <dbReference type="ChEBI" id="CHEBI:61527"/>
        <dbReference type="EC" id="2.6.1.16"/>
    </reaction>
</comment>